<organism evidence="1 2">
    <name type="scientific">Agromyces mediolanus</name>
    <name type="common">Corynebacterium mediolanum</name>
    <dbReference type="NCBI Taxonomy" id="41986"/>
    <lineage>
        <taxon>Bacteria</taxon>
        <taxon>Bacillati</taxon>
        <taxon>Actinomycetota</taxon>
        <taxon>Actinomycetes</taxon>
        <taxon>Micrococcales</taxon>
        <taxon>Microbacteriaceae</taxon>
        <taxon>Agromyces</taxon>
    </lineage>
</organism>
<comment type="caution">
    <text evidence="1">The sequence shown here is derived from an EMBL/GenBank/DDBJ whole genome shotgun (WGS) entry which is preliminary data.</text>
</comment>
<keyword evidence="2" id="KW-1185">Reference proteome</keyword>
<name>A0A918CA50_AGRME</name>
<accession>A0A918CA50</accession>
<evidence type="ECO:0000313" key="2">
    <source>
        <dbReference type="Proteomes" id="UP000610303"/>
    </source>
</evidence>
<evidence type="ECO:0000313" key="1">
    <source>
        <dbReference type="EMBL" id="GGR13518.1"/>
    </source>
</evidence>
<dbReference type="EMBL" id="BMRJ01000001">
    <property type="protein sequence ID" value="GGR13518.1"/>
    <property type="molecule type" value="Genomic_DNA"/>
</dbReference>
<protein>
    <recommendedName>
        <fullName evidence="3">TnsA-like heteromeric transposase endonuclease subunit</fullName>
    </recommendedName>
</protein>
<evidence type="ECO:0008006" key="3">
    <source>
        <dbReference type="Google" id="ProtNLM"/>
    </source>
</evidence>
<gene>
    <name evidence="1" type="ORF">GCM10010196_02560</name>
</gene>
<dbReference type="AlphaFoldDB" id="A0A918CA50"/>
<sequence>MSYKPTTRTRLPNVITPGVAGISWIDLSGRRHNHVISRETGAMAMSGAQQLRKSYNGPSSRAMQGLYWSAATGRHHWHESLLESRAMLYAEYRGMVADLLPQPLQLTFEDSTTHIPDILVTRPDGGRTLIDAKWPAALSGFAAVSDATAKAAATLGWDYEIYTGLPGAAETNLEWLSAFRRPDLTPPKEVRSTVFGIVGRGARLGDVLENAAPLSSPHVFRMLWDQDLQLDLSSPMSLETVVWTNPAMTNPAPLNPVHPSRGAR</sequence>
<dbReference type="Proteomes" id="UP000610303">
    <property type="component" value="Unassembled WGS sequence"/>
</dbReference>
<dbReference type="NCBIfam" id="NF033179">
    <property type="entry name" value="TnsA_like_Actin"/>
    <property type="match status" value="1"/>
</dbReference>
<reference evidence="1" key="1">
    <citation type="journal article" date="2014" name="Int. J. Syst. Evol. Microbiol.">
        <title>Complete genome sequence of Corynebacterium casei LMG S-19264T (=DSM 44701T), isolated from a smear-ripened cheese.</title>
        <authorList>
            <consortium name="US DOE Joint Genome Institute (JGI-PGF)"/>
            <person name="Walter F."/>
            <person name="Albersmeier A."/>
            <person name="Kalinowski J."/>
            <person name="Ruckert C."/>
        </authorList>
    </citation>
    <scope>NUCLEOTIDE SEQUENCE</scope>
    <source>
        <strain evidence="1">JCM 3346</strain>
    </source>
</reference>
<reference evidence="1" key="2">
    <citation type="submission" date="2020-09" db="EMBL/GenBank/DDBJ databases">
        <authorList>
            <person name="Sun Q."/>
            <person name="Ohkuma M."/>
        </authorList>
    </citation>
    <scope>NUCLEOTIDE SEQUENCE</scope>
    <source>
        <strain evidence="1">JCM 3346</strain>
    </source>
</reference>
<dbReference type="RefSeq" id="WP_189083506.1">
    <property type="nucleotide sequence ID" value="NZ_BMRJ01000001.1"/>
</dbReference>
<dbReference type="InterPro" id="IPR048000">
    <property type="entry name" value="TnsA-like"/>
</dbReference>
<proteinExistence type="predicted"/>